<dbReference type="PANTHER" id="PTHR46060:SF2">
    <property type="entry name" value="HISTONE-LYSINE N-METHYLTRANSFERASE SETMAR"/>
    <property type="match status" value="1"/>
</dbReference>
<protein>
    <recommendedName>
        <fullName evidence="1">Mos1 transposase HTH domain-containing protein</fullName>
    </recommendedName>
</protein>
<evidence type="ECO:0000259" key="1">
    <source>
        <dbReference type="Pfam" id="PF17906"/>
    </source>
</evidence>
<dbReference type="InterPro" id="IPR052709">
    <property type="entry name" value="Transposase-MT_Hybrid"/>
</dbReference>
<organism evidence="2 3">
    <name type="scientific">Hymenolepis diminuta</name>
    <name type="common">Rat tapeworm</name>
    <dbReference type="NCBI Taxonomy" id="6216"/>
    <lineage>
        <taxon>Eukaryota</taxon>
        <taxon>Metazoa</taxon>
        <taxon>Spiralia</taxon>
        <taxon>Lophotrochozoa</taxon>
        <taxon>Platyhelminthes</taxon>
        <taxon>Cestoda</taxon>
        <taxon>Eucestoda</taxon>
        <taxon>Cyclophyllidea</taxon>
        <taxon>Hymenolepididae</taxon>
        <taxon>Hymenolepis</taxon>
    </lineage>
</organism>
<dbReference type="GO" id="GO:0046975">
    <property type="term" value="F:histone H3K36 methyltransferase activity"/>
    <property type="evidence" value="ECO:0007669"/>
    <property type="project" value="TreeGrafter"/>
</dbReference>
<dbReference type="PANTHER" id="PTHR46060">
    <property type="entry name" value="MARINER MOS1 TRANSPOSASE-LIKE PROTEIN"/>
    <property type="match status" value="1"/>
</dbReference>
<dbReference type="GO" id="GO:0035861">
    <property type="term" value="C:site of double-strand break"/>
    <property type="evidence" value="ECO:0007669"/>
    <property type="project" value="TreeGrafter"/>
</dbReference>
<dbReference type="Gene3D" id="1.10.10.1450">
    <property type="match status" value="1"/>
</dbReference>
<dbReference type="GO" id="GO:0000729">
    <property type="term" value="P:DNA double-strand break processing"/>
    <property type="evidence" value="ECO:0007669"/>
    <property type="project" value="TreeGrafter"/>
</dbReference>
<dbReference type="EMBL" id="CABIJS010000144">
    <property type="protein sequence ID" value="VUZ44795.1"/>
    <property type="molecule type" value="Genomic_DNA"/>
</dbReference>
<dbReference type="GO" id="GO:0044774">
    <property type="term" value="P:mitotic DNA integrity checkpoint signaling"/>
    <property type="evidence" value="ECO:0007669"/>
    <property type="project" value="TreeGrafter"/>
</dbReference>
<name>A0A564YBZ6_HYMDI</name>
<sequence>MYTPDKEHIRHILLFEFHEGNTPSSAAKTLKDICGNDVVNEKTHRRWFSTGGFKKDDFSLKDEKRTECKMLKKLHSEQLQVAIDENPIYVARKLSKTLNASCHMTIYREVKRLKGWEIAPPPTHTICHKSKSNSVCSAAFHCVLVNSNHRIITDSDEK</sequence>
<dbReference type="GO" id="GO:0031297">
    <property type="term" value="P:replication fork processing"/>
    <property type="evidence" value="ECO:0007669"/>
    <property type="project" value="TreeGrafter"/>
</dbReference>
<dbReference type="GO" id="GO:0015074">
    <property type="term" value="P:DNA integration"/>
    <property type="evidence" value="ECO:0007669"/>
    <property type="project" value="TreeGrafter"/>
</dbReference>
<dbReference type="GO" id="GO:0003690">
    <property type="term" value="F:double-stranded DNA binding"/>
    <property type="evidence" value="ECO:0007669"/>
    <property type="project" value="TreeGrafter"/>
</dbReference>
<keyword evidence="3" id="KW-1185">Reference proteome</keyword>
<dbReference type="GO" id="GO:0003697">
    <property type="term" value="F:single-stranded DNA binding"/>
    <property type="evidence" value="ECO:0007669"/>
    <property type="project" value="TreeGrafter"/>
</dbReference>
<evidence type="ECO:0000313" key="2">
    <source>
        <dbReference type="EMBL" id="VUZ44795.1"/>
    </source>
</evidence>
<dbReference type="AlphaFoldDB" id="A0A564YBZ6"/>
<proteinExistence type="predicted"/>
<dbReference type="InterPro" id="IPR041426">
    <property type="entry name" value="Mos1_HTH"/>
</dbReference>
<dbReference type="Pfam" id="PF17906">
    <property type="entry name" value="HTH_48"/>
    <property type="match status" value="1"/>
</dbReference>
<dbReference type="GO" id="GO:0042800">
    <property type="term" value="F:histone H3K4 methyltransferase activity"/>
    <property type="evidence" value="ECO:0007669"/>
    <property type="project" value="TreeGrafter"/>
</dbReference>
<feature type="domain" description="Mos1 transposase HTH" evidence="1">
    <location>
        <begin position="6"/>
        <end position="49"/>
    </location>
</feature>
<dbReference type="GO" id="GO:0000793">
    <property type="term" value="C:condensed chromosome"/>
    <property type="evidence" value="ECO:0007669"/>
    <property type="project" value="TreeGrafter"/>
</dbReference>
<dbReference type="Proteomes" id="UP000321570">
    <property type="component" value="Unassembled WGS sequence"/>
</dbReference>
<dbReference type="GO" id="GO:0044547">
    <property type="term" value="F:DNA topoisomerase binding"/>
    <property type="evidence" value="ECO:0007669"/>
    <property type="project" value="TreeGrafter"/>
</dbReference>
<evidence type="ECO:0000313" key="3">
    <source>
        <dbReference type="Proteomes" id="UP000321570"/>
    </source>
</evidence>
<accession>A0A564YBZ6</accession>
<dbReference type="GO" id="GO:0006303">
    <property type="term" value="P:double-strand break repair via nonhomologous end joining"/>
    <property type="evidence" value="ECO:0007669"/>
    <property type="project" value="TreeGrafter"/>
</dbReference>
<reference evidence="2 3" key="1">
    <citation type="submission" date="2019-07" db="EMBL/GenBank/DDBJ databases">
        <authorList>
            <person name="Jastrzebski P J."/>
            <person name="Paukszto L."/>
            <person name="Jastrzebski P J."/>
        </authorList>
    </citation>
    <scope>NUCLEOTIDE SEQUENCE [LARGE SCALE GENOMIC DNA]</scope>
    <source>
        <strain evidence="2 3">WMS-il1</strain>
    </source>
</reference>
<gene>
    <name evidence="2" type="ORF">WMSIL1_LOCUS4779</name>
</gene>
<dbReference type="GO" id="GO:0005634">
    <property type="term" value="C:nucleus"/>
    <property type="evidence" value="ECO:0007669"/>
    <property type="project" value="TreeGrafter"/>
</dbReference>
<dbReference type="GO" id="GO:0000014">
    <property type="term" value="F:single-stranded DNA endodeoxyribonuclease activity"/>
    <property type="evidence" value="ECO:0007669"/>
    <property type="project" value="TreeGrafter"/>
</dbReference>